<sequence length="229" mass="26161">MTKEHERPVSPTDDPYRQFKKWDEERRRTQVDEAQMREQAQLSLLTIDQVSSSAGADGLQYLSYVYPQQQMDRQTIEQHSTVKPAEREIGLASIAELDAEPQNPVEPDAGVAESGLTPLAQLEAAIASYFSPMVPERSKEQTVDQPAPSRESAGYGLTRFYKMLADLGHEPYEISDEKEVVEIESSKPVAKWYEHFANERSWMFEDVAEEYKKLCGTKRYVKSESSKKF</sequence>
<evidence type="ECO:0000313" key="2">
    <source>
        <dbReference type="EMBL" id="KAF3008600.1"/>
    </source>
</evidence>
<gene>
    <name evidence="2" type="ORF">E8E13_007767</name>
</gene>
<proteinExistence type="predicted"/>
<feature type="region of interest" description="Disordered" evidence="1">
    <location>
        <begin position="1"/>
        <end position="34"/>
    </location>
</feature>
<name>A0A9P4TJJ2_CURKU</name>
<dbReference type="EMBL" id="SWKU01000003">
    <property type="protein sequence ID" value="KAF3008600.1"/>
    <property type="molecule type" value="Genomic_DNA"/>
</dbReference>
<keyword evidence="3" id="KW-1185">Reference proteome</keyword>
<dbReference type="Proteomes" id="UP000801428">
    <property type="component" value="Unassembled WGS sequence"/>
</dbReference>
<accession>A0A9P4TJJ2</accession>
<evidence type="ECO:0000256" key="1">
    <source>
        <dbReference type="SAM" id="MobiDB-lite"/>
    </source>
</evidence>
<reference evidence="2" key="1">
    <citation type="submission" date="2019-04" db="EMBL/GenBank/DDBJ databases">
        <title>Sequencing of skin fungus with MAO and IRED activity.</title>
        <authorList>
            <person name="Marsaioli A.J."/>
            <person name="Bonatto J.M.C."/>
            <person name="Reis Junior O."/>
        </authorList>
    </citation>
    <scope>NUCLEOTIDE SEQUENCE</scope>
    <source>
        <strain evidence="2">30M1</strain>
    </source>
</reference>
<organism evidence="2 3">
    <name type="scientific">Curvularia kusanoi</name>
    <name type="common">Cochliobolus kusanoi</name>
    <dbReference type="NCBI Taxonomy" id="90978"/>
    <lineage>
        <taxon>Eukaryota</taxon>
        <taxon>Fungi</taxon>
        <taxon>Dikarya</taxon>
        <taxon>Ascomycota</taxon>
        <taxon>Pezizomycotina</taxon>
        <taxon>Dothideomycetes</taxon>
        <taxon>Pleosporomycetidae</taxon>
        <taxon>Pleosporales</taxon>
        <taxon>Pleosporineae</taxon>
        <taxon>Pleosporaceae</taxon>
        <taxon>Curvularia</taxon>
    </lineage>
</organism>
<protein>
    <submittedName>
        <fullName evidence="2">Uncharacterized protein</fullName>
    </submittedName>
</protein>
<evidence type="ECO:0000313" key="3">
    <source>
        <dbReference type="Proteomes" id="UP000801428"/>
    </source>
</evidence>
<comment type="caution">
    <text evidence="2">The sequence shown here is derived from an EMBL/GenBank/DDBJ whole genome shotgun (WGS) entry which is preliminary data.</text>
</comment>
<dbReference type="AlphaFoldDB" id="A0A9P4TJJ2"/>